<keyword evidence="2 3" id="KW-0808">Transferase</keyword>
<reference evidence="3 4" key="1">
    <citation type="submission" date="2017-02" db="EMBL/GenBank/DDBJ databases">
        <title>The new phylogeny of genus Mycobacterium.</title>
        <authorList>
            <person name="Tortoli E."/>
            <person name="Trovato A."/>
            <person name="Cirillo D.M."/>
        </authorList>
    </citation>
    <scope>NUCLEOTIDE SEQUENCE [LARGE SCALE GENOMIC DNA]</scope>
    <source>
        <strain evidence="3 4">DSM 44338</strain>
    </source>
</reference>
<dbReference type="SUPFAM" id="SSF53335">
    <property type="entry name" value="S-adenosyl-L-methionine-dependent methyltransferases"/>
    <property type="match status" value="1"/>
</dbReference>
<dbReference type="STRING" id="75922.BST47_29315"/>
<dbReference type="Proteomes" id="UP000192411">
    <property type="component" value="Unassembled WGS sequence"/>
</dbReference>
<dbReference type="PANTHER" id="PTHR40048:SF1">
    <property type="entry name" value="RHAMNOSYL O-METHYLTRANSFERASE"/>
    <property type="match status" value="1"/>
</dbReference>
<dbReference type="InterPro" id="IPR029063">
    <property type="entry name" value="SAM-dependent_MTases_sf"/>
</dbReference>
<gene>
    <name evidence="3" type="ORF">BST47_29315</name>
</gene>
<dbReference type="GO" id="GO:0071770">
    <property type="term" value="P:DIM/DIP cell wall layer assembly"/>
    <property type="evidence" value="ECO:0007669"/>
    <property type="project" value="TreeGrafter"/>
</dbReference>
<evidence type="ECO:0000256" key="2">
    <source>
        <dbReference type="ARBA" id="ARBA00022679"/>
    </source>
</evidence>
<organism evidence="3 4">
    <name type="scientific">Mycolicibacterium tusciae</name>
    <dbReference type="NCBI Taxonomy" id="75922"/>
    <lineage>
        <taxon>Bacteria</taxon>
        <taxon>Bacillati</taxon>
        <taxon>Actinomycetota</taxon>
        <taxon>Actinomycetes</taxon>
        <taxon>Mycobacteriales</taxon>
        <taxon>Mycobacteriaceae</taxon>
        <taxon>Mycolicibacterium</taxon>
    </lineage>
</organism>
<evidence type="ECO:0000256" key="1">
    <source>
        <dbReference type="ARBA" id="ARBA00022603"/>
    </source>
</evidence>
<dbReference type="GO" id="GO:0008168">
    <property type="term" value="F:methyltransferase activity"/>
    <property type="evidence" value="ECO:0007669"/>
    <property type="project" value="UniProtKB-KW"/>
</dbReference>
<evidence type="ECO:0000313" key="3">
    <source>
        <dbReference type="EMBL" id="ORB61067.1"/>
    </source>
</evidence>
<dbReference type="GO" id="GO:0005886">
    <property type="term" value="C:plasma membrane"/>
    <property type="evidence" value="ECO:0007669"/>
    <property type="project" value="TreeGrafter"/>
</dbReference>
<dbReference type="OrthoDB" id="189417at2"/>
<dbReference type="GO" id="GO:0008610">
    <property type="term" value="P:lipid biosynthetic process"/>
    <property type="evidence" value="ECO:0007669"/>
    <property type="project" value="InterPro"/>
</dbReference>
<dbReference type="PANTHER" id="PTHR40048">
    <property type="entry name" value="RHAMNOSYL O-METHYLTRANSFERASE"/>
    <property type="match status" value="1"/>
</dbReference>
<name>A0A1X0JFN4_9MYCO</name>
<dbReference type="Pfam" id="PF04989">
    <property type="entry name" value="RMNT_CmcI"/>
    <property type="match status" value="1"/>
</dbReference>
<sequence length="241" mass="26820">MRGRAIPTREGEAVSLIRQLASGVAGVIYRPSDEIADEYHKYYYGTMIWSTTSWRGIPCQKSVSDMWNYQEILHDLKPALVVEFGTLCGGSAVFFADILRGQGAKVLSVDITHKNVHDRARQDPDVMLLESSSSAPDVASRIRDLRSEFPGPVFAILDSDHSKDHVLAEMKLLRPLLVSGDYVVVEDSNVNGHPVLPGFGPGPFEAIEAYEAEFPNDYAHDRERENKFGFTFATNGFLTRV</sequence>
<dbReference type="AlphaFoldDB" id="A0A1X0JFN4"/>
<dbReference type="EMBL" id="MVIM01000032">
    <property type="protein sequence ID" value="ORB61067.1"/>
    <property type="molecule type" value="Genomic_DNA"/>
</dbReference>
<dbReference type="Gene3D" id="3.40.50.150">
    <property type="entry name" value="Vaccinia Virus protein VP39"/>
    <property type="match status" value="1"/>
</dbReference>
<dbReference type="GO" id="GO:0032259">
    <property type="term" value="P:methylation"/>
    <property type="evidence" value="ECO:0007669"/>
    <property type="project" value="UniProtKB-KW"/>
</dbReference>
<keyword evidence="1 3" id="KW-0489">Methyltransferase</keyword>
<keyword evidence="4" id="KW-1185">Reference proteome</keyword>
<protein>
    <submittedName>
        <fullName evidence="3">Rhamnosyl O-methyltransferase</fullName>
    </submittedName>
</protein>
<proteinExistence type="predicted"/>
<dbReference type="InterPro" id="IPR007072">
    <property type="entry name" value="RNMT_CmcI"/>
</dbReference>
<comment type="caution">
    <text evidence="3">The sequence shown here is derived from an EMBL/GenBank/DDBJ whole genome shotgun (WGS) entry which is preliminary data.</text>
</comment>
<accession>A0A1X0JFN4</accession>
<evidence type="ECO:0000313" key="4">
    <source>
        <dbReference type="Proteomes" id="UP000192411"/>
    </source>
</evidence>